<keyword evidence="2" id="KW-0687">Ribonucleoprotein</keyword>
<dbReference type="Gene3D" id="2.30.30.100">
    <property type="match status" value="1"/>
</dbReference>
<dbReference type="PROSITE" id="PS52002">
    <property type="entry name" value="SM"/>
    <property type="match status" value="1"/>
</dbReference>
<dbReference type="Pfam" id="PF14894">
    <property type="entry name" value="Lsm_C"/>
    <property type="match status" value="1"/>
</dbReference>
<dbReference type="Pfam" id="PF01423">
    <property type="entry name" value="LSM"/>
    <property type="match status" value="1"/>
</dbReference>
<dbReference type="InterPro" id="IPR010920">
    <property type="entry name" value="LSM_dom_sf"/>
</dbReference>
<dbReference type="AlphaFoldDB" id="A0A7J3Y0K9"/>
<dbReference type="Gene3D" id="3.30.310.60">
    <property type="entry name" value="Like-Sm ribonucleoprotein, C-terminal domain"/>
    <property type="match status" value="1"/>
</dbReference>
<dbReference type="InterPro" id="IPR001163">
    <property type="entry name" value="Sm_dom_euk/arc"/>
</dbReference>
<dbReference type="EMBL" id="DRYK01000078">
    <property type="protein sequence ID" value="HHP68335.1"/>
    <property type="molecule type" value="Genomic_DNA"/>
</dbReference>
<proteinExistence type="predicted"/>
<protein>
    <submittedName>
        <fullName evidence="2">Ribonucleoprotein</fullName>
    </submittedName>
</protein>
<dbReference type="SMART" id="SM00651">
    <property type="entry name" value="Sm"/>
    <property type="match status" value="1"/>
</dbReference>
<dbReference type="SUPFAM" id="SSF50182">
    <property type="entry name" value="Sm-like ribonucleoproteins"/>
    <property type="match status" value="1"/>
</dbReference>
<dbReference type="CDD" id="cd11679">
    <property type="entry name" value="archaeal_Sm_like"/>
    <property type="match status" value="1"/>
</dbReference>
<accession>A0A7J3Y0K9</accession>
<name>A0A7J3Y0K9_9CREN</name>
<sequence>MSVLDASRRLTGELSSLIDKRVKIVLADGRSYEGKLVGFDTPSLNILIQNALDDKGNKYPKVIVKGERLSEIIVLEVPLFDPEEFKNIIIKEMKLPEHLVRVIPEARVVEVQGRYRVSERGVEGTGPIAETLYRLLEQYLETRRKTLKGE</sequence>
<evidence type="ECO:0000313" key="2">
    <source>
        <dbReference type="EMBL" id="HHP68335.1"/>
    </source>
</evidence>
<reference evidence="2" key="1">
    <citation type="journal article" date="2020" name="mSystems">
        <title>Genome- and Community-Level Interaction Insights into Carbon Utilization and Element Cycling Functions of Hydrothermarchaeota in Hydrothermal Sediment.</title>
        <authorList>
            <person name="Zhou Z."/>
            <person name="Liu Y."/>
            <person name="Xu W."/>
            <person name="Pan J."/>
            <person name="Luo Z.H."/>
            <person name="Li M."/>
        </authorList>
    </citation>
    <scope>NUCLEOTIDE SEQUENCE [LARGE SCALE GENOMIC DNA]</scope>
    <source>
        <strain evidence="2">SpSt-110</strain>
    </source>
</reference>
<comment type="caution">
    <text evidence="2">The sequence shown here is derived from an EMBL/GenBank/DDBJ whole genome shotgun (WGS) entry which is preliminary data.</text>
</comment>
<feature type="domain" description="Sm" evidence="1">
    <location>
        <begin position="9"/>
        <end position="78"/>
    </location>
</feature>
<organism evidence="2">
    <name type="scientific">Thermogladius calderae</name>
    <dbReference type="NCBI Taxonomy" id="1200300"/>
    <lineage>
        <taxon>Archaea</taxon>
        <taxon>Thermoproteota</taxon>
        <taxon>Thermoprotei</taxon>
        <taxon>Desulfurococcales</taxon>
        <taxon>Desulfurococcaceae</taxon>
        <taxon>Thermogladius</taxon>
    </lineage>
</organism>
<gene>
    <name evidence="2" type="ORF">ENM60_06120</name>
</gene>
<dbReference type="GO" id="GO:0003723">
    <property type="term" value="F:RNA binding"/>
    <property type="evidence" value="ECO:0007669"/>
    <property type="project" value="InterPro"/>
</dbReference>
<dbReference type="GO" id="GO:1990904">
    <property type="term" value="C:ribonucleoprotein complex"/>
    <property type="evidence" value="ECO:0007669"/>
    <property type="project" value="UniProtKB-KW"/>
</dbReference>
<evidence type="ECO:0000259" key="1">
    <source>
        <dbReference type="PROSITE" id="PS52002"/>
    </source>
</evidence>
<dbReference type="InterPro" id="IPR037156">
    <property type="entry name" value="Lsm_C_sf"/>
</dbReference>
<dbReference type="InterPro" id="IPR028277">
    <property type="entry name" value="Lsm_C"/>
</dbReference>
<dbReference type="InterPro" id="IPR047575">
    <property type="entry name" value="Sm"/>
</dbReference>